<protein>
    <submittedName>
        <fullName evidence="1">Uncharacterized protein</fullName>
    </submittedName>
</protein>
<keyword evidence="2" id="KW-1185">Reference proteome</keyword>
<dbReference type="Gene3D" id="3.30.420.10">
    <property type="entry name" value="Ribonuclease H-like superfamily/Ribonuclease H"/>
    <property type="match status" value="1"/>
</dbReference>
<reference evidence="1" key="1">
    <citation type="journal article" date="2020" name="Nat. Commun.">
        <title>Large-scale genome sequencing of mycorrhizal fungi provides insights into the early evolution of symbiotic traits.</title>
        <authorList>
            <person name="Miyauchi S."/>
            <person name="Kiss E."/>
            <person name="Kuo A."/>
            <person name="Drula E."/>
            <person name="Kohler A."/>
            <person name="Sanchez-Garcia M."/>
            <person name="Morin E."/>
            <person name="Andreopoulos B."/>
            <person name="Barry K.W."/>
            <person name="Bonito G."/>
            <person name="Buee M."/>
            <person name="Carver A."/>
            <person name="Chen C."/>
            <person name="Cichocki N."/>
            <person name="Clum A."/>
            <person name="Culley D."/>
            <person name="Crous P.W."/>
            <person name="Fauchery L."/>
            <person name="Girlanda M."/>
            <person name="Hayes R.D."/>
            <person name="Keri Z."/>
            <person name="LaButti K."/>
            <person name="Lipzen A."/>
            <person name="Lombard V."/>
            <person name="Magnuson J."/>
            <person name="Maillard F."/>
            <person name="Murat C."/>
            <person name="Nolan M."/>
            <person name="Ohm R.A."/>
            <person name="Pangilinan J."/>
            <person name="Pereira M.F."/>
            <person name="Perotto S."/>
            <person name="Peter M."/>
            <person name="Pfister S."/>
            <person name="Riley R."/>
            <person name="Sitrit Y."/>
            <person name="Stielow J.B."/>
            <person name="Szollosi G."/>
            <person name="Zifcakova L."/>
            <person name="Stursova M."/>
            <person name="Spatafora J.W."/>
            <person name="Tedersoo L."/>
            <person name="Vaario L.M."/>
            <person name="Yamada A."/>
            <person name="Yan M."/>
            <person name="Wang P."/>
            <person name="Xu J."/>
            <person name="Bruns T."/>
            <person name="Baldrian P."/>
            <person name="Vilgalys R."/>
            <person name="Dunand C."/>
            <person name="Henrissat B."/>
            <person name="Grigoriev I.V."/>
            <person name="Hibbett D."/>
            <person name="Nagy L.G."/>
            <person name="Martin F.M."/>
        </authorList>
    </citation>
    <scope>NUCLEOTIDE SEQUENCE</scope>
    <source>
        <strain evidence="1">UP504</strain>
    </source>
</reference>
<dbReference type="Proteomes" id="UP000886523">
    <property type="component" value="Unassembled WGS sequence"/>
</dbReference>
<organism evidence="1 2">
    <name type="scientific">Hydnum rufescens UP504</name>
    <dbReference type="NCBI Taxonomy" id="1448309"/>
    <lineage>
        <taxon>Eukaryota</taxon>
        <taxon>Fungi</taxon>
        <taxon>Dikarya</taxon>
        <taxon>Basidiomycota</taxon>
        <taxon>Agaricomycotina</taxon>
        <taxon>Agaricomycetes</taxon>
        <taxon>Cantharellales</taxon>
        <taxon>Hydnaceae</taxon>
        <taxon>Hydnum</taxon>
    </lineage>
</organism>
<dbReference type="GO" id="GO:0003676">
    <property type="term" value="F:nucleic acid binding"/>
    <property type="evidence" value="ECO:0007669"/>
    <property type="project" value="InterPro"/>
</dbReference>
<dbReference type="InterPro" id="IPR036397">
    <property type="entry name" value="RNaseH_sf"/>
</dbReference>
<dbReference type="PANTHER" id="PTHR35871">
    <property type="entry name" value="EXPRESSED PROTEIN"/>
    <property type="match status" value="1"/>
</dbReference>
<evidence type="ECO:0000313" key="2">
    <source>
        <dbReference type="Proteomes" id="UP000886523"/>
    </source>
</evidence>
<evidence type="ECO:0000313" key="1">
    <source>
        <dbReference type="EMBL" id="KAF9510740.1"/>
    </source>
</evidence>
<comment type="caution">
    <text evidence="1">The sequence shown here is derived from an EMBL/GenBank/DDBJ whole genome shotgun (WGS) entry which is preliminary data.</text>
</comment>
<sequence length="674" mass="76518">MYFVSGRLKTYIKGPDVVSKSERMQHRYKKQITTQGTLNFLAIPQARPIPPPIYVPSQSPSPDVEINSGTRSLSPNELAEFLPLVPVPPVRAPGGDMRLKRTCAIKPTVEDSRDTEDDEDKEINELMQGHASCSPLELPDWPYLCNEIDKVLDKEKKLNQYQLLHSFATLRIKGLGRIAASIHIALSQHKGEGAWFARRICALARHFEKYEQLPIECRGGRCKGSCHLDDEDVNRATRSWLEMQKIGSVTSSRFCCALNATIFPDLGIALKKPLSNHTAHRWMHKLGFHQTILQKGVYMDGHEREDVIHYRNDIFLPTMAKFESHMACYEGEDLKRHEPNLQPGEKRIIAQFHDESCFHANEFKSSAWLKQGQSILQKKSWGCLIHVSDFINEEDGCLIQHNAHGKVIRDARKVIFPGASGDSWWDTQQLLVQVDTAMDIFDATHPDCQALFIFDQSSAHASLGPDALRAFDMNKGNGGKQRKQKDTIIPCTNPTISMHGKPQKMTNENGEAKGLQAMLEERGFDMKGMRAKCTPICPFENDRCCMACLLSRQDDFVNQISMLEAAIINRGHLCLFLPKFHCELNPIEMYWGYAKYRYCEVFKATFAEAKQTTIQSLDACPVETIRRFINRSWCFMSAYHLGLMGKAAEWAVRKQKSHHSVVQHAMLAIDSILN</sequence>
<proteinExistence type="predicted"/>
<gene>
    <name evidence="1" type="ORF">BS47DRAFT_1487299</name>
</gene>
<name>A0A9P6ARQ6_9AGAM</name>
<dbReference type="PANTHER" id="PTHR35871:SF1">
    <property type="entry name" value="CXC1-LIKE CYSTEINE CLUSTER ASSOCIATED WITH KDZ TRANSPOSASES DOMAIN-CONTAINING PROTEIN"/>
    <property type="match status" value="1"/>
</dbReference>
<dbReference type="AlphaFoldDB" id="A0A9P6ARQ6"/>
<dbReference type="EMBL" id="MU129011">
    <property type="protein sequence ID" value="KAF9510740.1"/>
    <property type="molecule type" value="Genomic_DNA"/>
</dbReference>
<dbReference type="OrthoDB" id="6511194at2759"/>
<accession>A0A9P6ARQ6</accession>